<organism evidence="2 3">
    <name type="scientific">Elysia crispata</name>
    <name type="common">lettuce slug</name>
    <dbReference type="NCBI Taxonomy" id="231223"/>
    <lineage>
        <taxon>Eukaryota</taxon>
        <taxon>Metazoa</taxon>
        <taxon>Spiralia</taxon>
        <taxon>Lophotrochozoa</taxon>
        <taxon>Mollusca</taxon>
        <taxon>Gastropoda</taxon>
        <taxon>Heterobranchia</taxon>
        <taxon>Euthyneura</taxon>
        <taxon>Panpulmonata</taxon>
        <taxon>Sacoglossa</taxon>
        <taxon>Placobranchoidea</taxon>
        <taxon>Plakobranchidae</taxon>
        <taxon>Elysia</taxon>
    </lineage>
</organism>
<keyword evidence="3" id="KW-1185">Reference proteome</keyword>
<dbReference type="Proteomes" id="UP001283361">
    <property type="component" value="Unassembled WGS sequence"/>
</dbReference>
<name>A0AAE0XWN9_9GAST</name>
<proteinExistence type="predicted"/>
<dbReference type="AlphaFoldDB" id="A0AAE0XWN9"/>
<protein>
    <submittedName>
        <fullName evidence="2">Uncharacterized protein</fullName>
    </submittedName>
</protein>
<evidence type="ECO:0000256" key="1">
    <source>
        <dbReference type="SAM" id="MobiDB-lite"/>
    </source>
</evidence>
<evidence type="ECO:0000313" key="2">
    <source>
        <dbReference type="EMBL" id="KAK3720245.1"/>
    </source>
</evidence>
<reference evidence="2" key="1">
    <citation type="journal article" date="2023" name="G3 (Bethesda)">
        <title>A reference genome for the long-term kleptoplast-retaining sea slug Elysia crispata morphotype clarki.</title>
        <authorList>
            <person name="Eastman K.E."/>
            <person name="Pendleton A.L."/>
            <person name="Shaikh M.A."/>
            <person name="Suttiyut T."/>
            <person name="Ogas R."/>
            <person name="Tomko P."/>
            <person name="Gavelis G."/>
            <person name="Widhalm J.R."/>
            <person name="Wisecaver J.H."/>
        </authorList>
    </citation>
    <scope>NUCLEOTIDE SEQUENCE</scope>
    <source>
        <strain evidence="2">ECLA1</strain>
    </source>
</reference>
<dbReference type="EMBL" id="JAWDGP010007407">
    <property type="protein sequence ID" value="KAK3720245.1"/>
    <property type="molecule type" value="Genomic_DNA"/>
</dbReference>
<sequence>MEREETVSLRVETFLETPSETGDARLGLGEEVGVLFVSVYVYGDLVDKPGGCCSHARRPRDRYSPSTGIAAMTSCPYD</sequence>
<accession>A0AAE0XWN9</accession>
<evidence type="ECO:0000313" key="3">
    <source>
        <dbReference type="Proteomes" id="UP001283361"/>
    </source>
</evidence>
<comment type="caution">
    <text evidence="2">The sequence shown here is derived from an EMBL/GenBank/DDBJ whole genome shotgun (WGS) entry which is preliminary data.</text>
</comment>
<gene>
    <name evidence="2" type="ORF">RRG08_007867</name>
</gene>
<feature type="region of interest" description="Disordered" evidence="1">
    <location>
        <begin position="57"/>
        <end position="78"/>
    </location>
</feature>